<dbReference type="OMA" id="TMEFESF"/>
<dbReference type="OrthoDB" id="537444at2759"/>
<dbReference type="GO" id="GO:0005739">
    <property type="term" value="C:mitochondrion"/>
    <property type="evidence" value="ECO:0007669"/>
    <property type="project" value="UniProtKB-SubCell"/>
</dbReference>
<evidence type="ECO:0000259" key="8">
    <source>
        <dbReference type="PROSITE" id="PS50968"/>
    </source>
</evidence>
<evidence type="ECO:0000256" key="6">
    <source>
        <dbReference type="RuleBase" id="RU361137"/>
    </source>
</evidence>
<evidence type="ECO:0000313" key="11">
    <source>
        <dbReference type="Proteomes" id="UP000015464"/>
    </source>
</evidence>
<dbReference type="SUPFAM" id="SSF47005">
    <property type="entry name" value="Peripheral subunit-binding domain of 2-oxo acid dehydrogenase complex"/>
    <property type="match status" value="1"/>
</dbReference>
<keyword evidence="3 6" id="KW-0450">Lipoyl</keyword>
<comment type="similarity">
    <text evidence="1 6">Belongs to the 2-oxoacid dehydrogenase family.</text>
</comment>
<dbReference type="PROSITE" id="PS51826">
    <property type="entry name" value="PSBD"/>
    <property type="match status" value="1"/>
</dbReference>
<dbReference type="PANTHER" id="PTHR23151:SF90">
    <property type="entry name" value="DIHYDROLIPOYLLYSINE-RESIDUE ACETYLTRANSFERASE COMPONENT OF PYRUVATE DEHYDROGENASE COMPLEX, MITOCHONDRIAL-RELATED"/>
    <property type="match status" value="1"/>
</dbReference>
<dbReference type="CDD" id="cd06849">
    <property type="entry name" value="lipoyl_domain"/>
    <property type="match status" value="1"/>
</dbReference>
<dbReference type="EC" id="2.3.1.12" evidence="6"/>
<dbReference type="InterPro" id="IPR036625">
    <property type="entry name" value="E3-bd_dom_sf"/>
</dbReference>
<dbReference type="Gene3D" id="2.40.50.100">
    <property type="match status" value="1"/>
</dbReference>
<dbReference type="PROSITE" id="PS50968">
    <property type="entry name" value="BIOTINYL_LIPOYL"/>
    <property type="match status" value="1"/>
</dbReference>
<protein>
    <recommendedName>
        <fullName evidence="6">Acetyltransferase component of pyruvate dehydrogenase complex</fullName>
        <ecNumber evidence="6">2.3.1.12</ecNumber>
    </recommendedName>
</protein>
<dbReference type="GO" id="GO:0004742">
    <property type="term" value="F:dihydrolipoyllysine-residue acetyltransferase activity"/>
    <property type="evidence" value="ECO:0007669"/>
    <property type="project" value="UniProtKB-UniRule"/>
</dbReference>
<dbReference type="InterPro" id="IPR011053">
    <property type="entry name" value="Single_hybrid_motif"/>
</dbReference>
<dbReference type="SUPFAM" id="SSF52777">
    <property type="entry name" value="CoA-dependent acyltransferases"/>
    <property type="match status" value="1"/>
</dbReference>
<dbReference type="PROSITE" id="PS00189">
    <property type="entry name" value="LIPOYL"/>
    <property type="match status" value="1"/>
</dbReference>
<dbReference type="GeneID" id="25037823"/>
<evidence type="ECO:0000256" key="4">
    <source>
        <dbReference type="ARBA" id="ARBA00022946"/>
    </source>
</evidence>
<dbReference type="NCBIfam" id="TIGR01349">
    <property type="entry name" value="PDHac_trf_mito"/>
    <property type="match status" value="1"/>
</dbReference>
<dbReference type="Proteomes" id="UP000015464">
    <property type="component" value="Unassembled WGS sequence"/>
</dbReference>
<evidence type="ECO:0000259" key="9">
    <source>
        <dbReference type="PROSITE" id="PS51826"/>
    </source>
</evidence>
<dbReference type="InterPro" id="IPR003016">
    <property type="entry name" value="2-oxoA_DH_lipoyl-BS"/>
</dbReference>
<dbReference type="InterPro" id="IPR006257">
    <property type="entry name" value="LAT1"/>
</dbReference>
<evidence type="ECO:0000256" key="2">
    <source>
        <dbReference type="ARBA" id="ARBA00022679"/>
    </source>
</evidence>
<feature type="domain" description="Peripheral subunit-binding (PSBD)" evidence="9">
    <location>
        <begin position="192"/>
        <end position="229"/>
    </location>
</feature>
<dbReference type="Pfam" id="PF02817">
    <property type="entry name" value="E3_binding"/>
    <property type="match status" value="1"/>
</dbReference>
<comment type="catalytic activity">
    <reaction evidence="6">
        <text>N(6)-[(R)-dihydrolipoyl]-L-lysyl-[protein] + acetyl-CoA = N(6)-[(R)-S(8)-acetyldihydrolipoyl]-L-lysyl-[protein] + CoA</text>
        <dbReference type="Rhea" id="RHEA:17017"/>
        <dbReference type="Rhea" id="RHEA-COMP:10475"/>
        <dbReference type="Rhea" id="RHEA-COMP:10478"/>
        <dbReference type="ChEBI" id="CHEBI:57287"/>
        <dbReference type="ChEBI" id="CHEBI:57288"/>
        <dbReference type="ChEBI" id="CHEBI:83100"/>
        <dbReference type="ChEBI" id="CHEBI:83111"/>
        <dbReference type="EC" id="2.3.1.12"/>
    </reaction>
</comment>
<dbReference type="InterPro" id="IPR045257">
    <property type="entry name" value="E2/Pdx1"/>
</dbReference>
<reference evidence="10 11" key="1">
    <citation type="journal article" date="2011" name="Science">
        <title>Comparative functional genomics of the fission yeasts.</title>
        <authorList>
            <person name="Rhind N."/>
            <person name="Chen Z."/>
            <person name="Yassour M."/>
            <person name="Thompson D.A."/>
            <person name="Haas B.J."/>
            <person name="Habib N."/>
            <person name="Wapinski I."/>
            <person name="Roy S."/>
            <person name="Lin M.F."/>
            <person name="Heiman D.I."/>
            <person name="Young S.K."/>
            <person name="Furuya K."/>
            <person name="Guo Y."/>
            <person name="Pidoux A."/>
            <person name="Chen H.M."/>
            <person name="Robbertse B."/>
            <person name="Goldberg J.M."/>
            <person name="Aoki K."/>
            <person name="Bayne E.H."/>
            <person name="Berlin A.M."/>
            <person name="Desjardins C.A."/>
            <person name="Dobbs E."/>
            <person name="Dukaj L."/>
            <person name="Fan L."/>
            <person name="FitzGerald M.G."/>
            <person name="French C."/>
            <person name="Gujja S."/>
            <person name="Hansen K."/>
            <person name="Keifenheim D."/>
            <person name="Levin J.Z."/>
            <person name="Mosher R.A."/>
            <person name="Mueller C.A."/>
            <person name="Pfiffner J."/>
            <person name="Priest M."/>
            <person name="Russ C."/>
            <person name="Smialowska A."/>
            <person name="Swoboda P."/>
            <person name="Sykes S.M."/>
            <person name="Vaughn M."/>
            <person name="Vengrova S."/>
            <person name="Yoder R."/>
            <person name="Zeng Q."/>
            <person name="Allshire R."/>
            <person name="Baulcombe D."/>
            <person name="Birren B.W."/>
            <person name="Brown W."/>
            <person name="Ekwall K."/>
            <person name="Kellis M."/>
            <person name="Leatherwood J."/>
            <person name="Levin H."/>
            <person name="Margalit H."/>
            <person name="Martienssen R."/>
            <person name="Nieduszynski C.A."/>
            <person name="Spatafora J.W."/>
            <person name="Friedman N."/>
            <person name="Dalgaard J.Z."/>
            <person name="Baumann P."/>
            <person name="Niki H."/>
            <person name="Regev A."/>
            <person name="Nusbaum C."/>
        </authorList>
    </citation>
    <scope>NUCLEOTIDE SEQUENCE [LARGE SCALE GENOMIC DNA]</scope>
    <source>
        <strain evidence="11">OY26 / ATCC MYA-4695 / CBS 11777 / NBRC 106824 / NRRL Y48691</strain>
    </source>
</reference>
<dbReference type="SUPFAM" id="SSF51230">
    <property type="entry name" value="Single hybrid motif"/>
    <property type="match status" value="1"/>
</dbReference>
<keyword evidence="2 6" id="KW-0808">Transferase</keyword>
<dbReference type="STRING" id="653667.S9WZ96"/>
<organism evidence="10 11">
    <name type="scientific">Schizosaccharomyces cryophilus (strain OY26 / ATCC MYA-4695 / CBS 11777 / NBRC 106824 / NRRL Y48691)</name>
    <name type="common">Fission yeast</name>
    <dbReference type="NCBI Taxonomy" id="653667"/>
    <lineage>
        <taxon>Eukaryota</taxon>
        <taxon>Fungi</taxon>
        <taxon>Dikarya</taxon>
        <taxon>Ascomycota</taxon>
        <taxon>Taphrinomycotina</taxon>
        <taxon>Schizosaccharomycetes</taxon>
        <taxon>Schizosaccharomycetales</taxon>
        <taxon>Schizosaccharomycetaceae</taxon>
        <taxon>Schizosaccharomyces</taxon>
    </lineage>
</organism>
<feature type="domain" description="Lipoyl-binding" evidence="8">
    <location>
        <begin position="54"/>
        <end position="131"/>
    </location>
</feature>
<sequence>MLSGSLVRNVRHGIAVTKSLQVSGGTITAKRANLYPLISRMARFYATKKEYPPHTILNMPALSPTMTAGNIGEFQKSIGDKIEPGDVLCEIETDKAQMDFEQQDEGYLAKILIESGAKDVAVGKPVAVTVENAEDVEAFKDFSIEDSAPETTETPKEQPKEAKEEKADVTAEAETAKTETKEATAVHDDRIFASPIAKKMAEERGVNLSQIRGSGPNGRIIKVDVENFKPERPAAPSNKAAAAATSPAASAKDAAAAGTYEDLPLSNMRKIIASRLTESKQINPHYYVSVAIDVEKIVRLRTALNSIADGRYKLSVNDLVIKAVTAALREVPEVNSAWMGDFIRQHKNVDISMAVATPSGLITPVIRNAHSLGLREISNMAKDYGHRARANKLKPEEYQGGTFTISNLGMYPVDQFTAIINPPQACILAVGTVSENVIPDKTSEKGFKVAPIMKCTLSADHRVVDGAMAARFTTALKKIMENPLELLL</sequence>
<evidence type="ECO:0000256" key="1">
    <source>
        <dbReference type="ARBA" id="ARBA00007317"/>
    </source>
</evidence>
<proteinExistence type="inferred from homology"/>
<evidence type="ECO:0000256" key="7">
    <source>
        <dbReference type="SAM" id="MobiDB-lite"/>
    </source>
</evidence>
<dbReference type="Gene3D" id="3.30.559.10">
    <property type="entry name" value="Chloramphenicol acetyltransferase-like domain"/>
    <property type="match status" value="1"/>
</dbReference>
<keyword evidence="5 6" id="KW-0012">Acyltransferase</keyword>
<dbReference type="Pfam" id="PF00198">
    <property type="entry name" value="2-oxoacid_dh"/>
    <property type="match status" value="1"/>
</dbReference>
<comment type="cofactor">
    <cofactor evidence="6">
        <name>(R)-lipoate</name>
        <dbReference type="ChEBI" id="CHEBI:83088"/>
    </cofactor>
    <text evidence="6">Binds 1 lipoyl cofactor covalently.</text>
</comment>
<dbReference type="GO" id="GO:0006086">
    <property type="term" value="P:pyruvate decarboxylation to acetyl-CoA"/>
    <property type="evidence" value="ECO:0007669"/>
    <property type="project" value="EnsemblFungi"/>
</dbReference>
<dbReference type="Pfam" id="PF00364">
    <property type="entry name" value="Biotin_lipoyl"/>
    <property type="match status" value="1"/>
</dbReference>
<dbReference type="PANTHER" id="PTHR23151">
    <property type="entry name" value="DIHYDROLIPOAMIDE ACETYL/SUCCINYL-TRANSFERASE-RELATED"/>
    <property type="match status" value="1"/>
</dbReference>
<keyword evidence="4" id="KW-0809">Transit peptide</keyword>
<dbReference type="HOGENOM" id="CLU_016733_10_2_1"/>
<dbReference type="RefSeq" id="XP_013025375.1">
    <property type="nucleotide sequence ID" value="XM_013169921.1"/>
</dbReference>
<dbReference type="InterPro" id="IPR000089">
    <property type="entry name" value="Biotin_lipoyl"/>
</dbReference>
<accession>S9WZ96</accession>
<dbReference type="InterPro" id="IPR004167">
    <property type="entry name" value="PSBD"/>
</dbReference>
<comment type="function">
    <text evidence="6">The pyruvate dehydrogenase complex catalyzes the overall conversion of pyruvate to acetyl-CoA and CO(2).</text>
</comment>
<gene>
    <name evidence="10" type="ORF">SPOG_03506</name>
</gene>
<keyword evidence="11" id="KW-1185">Reference proteome</keyword>
<dbReference type="InterPro" id="IPR023213">
    <property type="entry name" value="CAT-like_dom_sf"/>
</dbReference>
<comment type="subcellular location">
    <subcellularLocation>
        <location evidence="6">Mitochondrion</location>
    </subcellularLocation>
</comment>
<dbReference type="GO" id="GO:0045254">
    <property type="term" value="C:pyruvate dehydrogenase complex"/>
    <property type="evidence" value="ECO:0007669"/>
    <property type="project" value="UniProtKB-UniRule"/>
</dbReference>
<feature type="region of interest" description="Disordered" evidence="7">
    <location>
        <begin position="142"/>
        <end position="187"/>
    </location>
</feature>
<dbReference type="AlphaFoldDB" id="S9WZ96"/>
<dbReference type="FunFam" id="3.30.559.10:FF:000003">
    <property type="entry name" value="Acetyltransferase component of pyruvate dehydrogenase complex"/>
    <property type="match status" value="1"/>
</dbReference>
<dbReference type="eggNOG" id="KOG0557">
    <property type="taxonomic scope" value="Eukaryota"/>
</dbReference>
<dbReference type="EMBL" id="KE546994">
    <property type="protein sequence ID" value="EPY50037.1"/>
    <property type="molecule type" value="Genomic_DNA"/>
</dbReference>
<evidence type="ECO:0000256" key="3">
    <source>
        <dbReference type="ARBA" id="ARBA00022823"/>
    </source>
</evidence>
<evidence type="ECO:0000313" key="10">
    <source>
        <dbReference type="EMBL" id="EPY50037.1"/>
    </source>
</evidence>
<evidence type="ECO:0000256" key="5">
    <source>
        <dbReference type="ARBA" id="ARBA00023315"/>
    </source>
</evidence>
<dbReference type="InterPro" id="IPR001078">
    <property type="entry name" value="2-oxoacid_DH_actylTfrase"/>
</dbReference>
<name>S9WZ96_SCHCR</name>
<feature type="compositionally biased region" description="Basic and acidic residues" evidence="7">
    <location>
        <begin position="153"/>
        <end position="187"/>
    </location>
</feature>
<dbReference type="FunFam" id="2.40.50.100:FF:000010">
    <property type="entry name" value="Acetyltransferase component of pyruvate dehydrogenase complex"/>
    <property type="match status" value="1"/>
</dbReference>
<dbReference type="Gene3D" id="4.10.320.10">
    <property type="entry name" value="E3-binding domain"/>
    <property type="match status" value="1"/>
</dbReference>